<dbReference type="GO" id="GO:0009360">
    <property type="term" value="C:DNA polymerase III complex"/>
    <property type="evidence" value="ECO:0007669"/>
    <property type="project" value="TreeGrafter"/>
</dbReference>
<evidence type="ECO:0000256" key="3">
    <source>
        <dbReference type="ARBA" id="ARBA00022695"/>
    </source>
</evidence>
<reference evidence="9" key="1">
    <citation type="submission" date="2020-10" db="EMBL/GenBank/DDBJ databases">
        <authorList>
            <person name="Gilroy R."/>
        </authorList>
    </citation>
    <scope>NUCLEOTIDE SEQUENCE</scope>
    <source>
        <strain evidence="9">11687</strain>
    </source>
</reference>
<reference evidence="9" key="2">
    <citation type="journal article" date="2021" name="PeerJ">
        <title>Extensive microbial diversity within the chicken gut microbiome revealed by metagenomics and culture.</title>
        <authorList>
            <person name="Gilroy R."/>
            <person name="Ravi A."/>
            <person name="Getino M."/>
            <person name="Pursley I."/>
            <person name="Horton D.L."/>
            <person name="Alikhan N.F."/>
            <person name="Baker D."/>
            <person name="Gharbi K."/>
            <person name="Hall N."/>
            <person name="Watson M."/>
            <person name="Adriaenssens E.M."/>
            <person name="Foster-Nyarko E."/>
            <person name="Jarju S."/>
            <person name="Secka A."/>
            <person name="Antonio M."/>
            <person name="Oren A."/>
            <person name="Chaudhuri R.R."/>
            <person name="La Ragione R."/>
            <person name="Hildebrand F."/>
            <person name="Pallen M.J."/>
        </authorList>
    </citation>
    <scope>NUCLEOTIDE SEQUENCE</scope>
    <source>
        <strain evidence="9">11687</strain>
    </source>
</reference>
<dbReference type="GO" id="GO:0003887">
    <property type="term" value="F:DNA-directed DNA polymerase activity"/>
    <property type="evidence" value="ECO:0007669"/>
    <property type="project" value="UniProtKB-KW"/>
</dbReference>
<evidence type="ECO:0000256" key="4">
    <source>
        <dbReference type="ARBA" id="ARBA00022705"/>
    </source>
</evidence>
<evidence type="ECO:0000259" key="8">
    <source>
        <dbReference type="Pfam" id="PF21694"/>
    </source>
</evidence>
<gene>
    <name evidence="9" type="primary">holA</name>
    <name evidence="9" type="ORF">IAC57_06280</name>
</gene>
<dbReference type="GO" id="GO:0006261">
    <property type="term" value="P:DNA-templated DNA replication"/>
    <property type="evidence" value="ECO:0007669"/>
    <property type="project" value="TreeGrafter"/>
</dbReference>
<dbReference type="Gene3D" id="1.20.272.10">
    <property type="match status" value="1"/>
</dbReference>
<name>A0A9D1SHC3_9FIRM</name>
<keyword evidence="3 9" id="KW-0548">Nucleotidyltransferase</keyword>
<dbReference type="InterPro" id="IPR048466">
    <property type="entry name" value="DNA_pol3_delta-like_C"/>
</dbReference>
<evidence type="ECO:0000256" key="2">
    <source>
        <dbReference type="ARBA" id="ARBA00022679"/>
    </source>
</evidence>
<dbReference type="Pfam" id="PF21694">
    <property type="entry name" value="DNA_pol3_delta_C"/>
    <property type="match status" value="1"/>
</dbReference>
<evidence type="ECO:0000256" key="6">
    <source>
        <dbReference type="ARBA" id="ARBA00034754"/>
    </source>
</evidence>
<evidence type="ECO:0000256" key="7">
    <source>
        <dbReference type="ARBA" id="ARBA00049244"/>
    </source>
</evidence>
<dbReference type="InterPro" id="IPR008921">
    <property type="entry name" value="DNA_pol3_clamp-load_cplx_C"/>
</dbReference>
<evidence type="ECO:0000256" key="1">
    <source>
        <dbReference type="ARBA" id="ARBA00012417"/>
    </source>
</evidence>
<dbReference type="EMBL" id="DVMZ01000172">
    <property type="protein sequence ID" value="HIU59692.1"/>
    <property type="molecule type" value="Genomic_DNA"/>
</dbReference>
<evidence type="ECO:0000313" key="10">
    <source>
        <dbReference type="Proteomes" id="UP000824081"/>
    </source>
</evidence>
<evidence type="ECO:0000256" key="5">
    <source>
        <dbReference type="ARBA" id="ARBA00022932"/>
    </source>
</evidence>
<dbReference type="InterPro" id="IPR005790">
    <property type="entry name" value="DNA_polIII_delta"/>
</dbReference>
<protein>
    <recommendedName>
        <fullName evidence="1">DNA-directed DNA polymerase</fullName>
        <ecNumber evidence="1">2.7.7.7</ecNumber>
    </recommendedName>
</protein>
<comment type="caution">
    <text evidence="9">The sequence shown here is derived from an EMBL/GenBank/DDBJ whole genome shotgun (WGS) entry which is preliminary data.</text>
</comment>
<accession>A0A9D1SHC3</accession>
<keyword evidence="4" id="KW-0235">DNA replication</keyword>
<dbReference type="InterPro" id="IPR027417">
    <property type="entry name" value="P-loop_NTPase"/>
</dbReference>
<dbReference type="SUPFAM" id="SSF48019">
    <property type="entry name" value="post-AAA+ oligomerization domain-like"/>
    <property type="match status" value="1"/>
</dbReference>
<dbReference type="GO" id="GO:0003677">
    <property type="term" value="F:DNA binding"/>
    <property type="evidence" value="ECO:0007669"/>
    <property type="project" value="InterPro"/>
</dbReference>
<dbReference type="PANTHER" id="PTHR34388:SF1">
    <property type="entry name" value="DNA POLYMERASE III SUBUNIT DELTA"/>
    <property type="match status" value="1"/>
</dbReference>
<comment type="similarity">
    <text evidence="6">Belongs to the DNA polymerase HolA subunit family.</text>
</comment>
<dbReference type="Gene3D" id="1.10.8.60">
    <property type="match status" value="1"/>
</dbReference>
<sequence>MKYVDFRKFTDENGARPVYLFEGEETYFRERGAALLKDRFLKDPVLDYTAFDGGALKGDKLKTLLSALSSFSFSGGKRFVKVSEFYPTEKDYENYLRDLFEHPPEDGVLIIDNAGKGKAGCAALSRKPGVVFVDCGRSDEETIKKWIYVTCKRAGVYVDGVTCGKLAAYCVYDMSRIAKETEKLLIYCEAKGLSRLTDAVVDEAVYPDSEYKIYELSNAISRKNYSAFARILGELSSKGFDEISLLNALCYHFRSLYEVSVSGGSDREVAAALGMKEYAVKKSREQAAGFARGSVLGYYTDIYGAVSAVKSGELTSPSALKRVTAKLFFGKAGKR</sequence>
<comment type="catalytic activity">
    <reaction evidence="7">
        <text>DNA(n) + a 2'-deoxyribonucleoside 5'-triphosphate = DNA(n+1) + diphosphate</text>
        <dbReference type="Rhea" id="RHEA:22508"/>
        <dbReference type="Rhea" id="RHEA-COMP:17339"/>
        <dbReference type="Rhea" id="RHEA-COMP:17340"/>
        <dbReference type="ChEBI" id="CHEBI:33019"/>
        <dbReference type="ChEBI" id="CHEBI:61560"/>
        <dbReference type="ChEBI" id="CHEBI:173112"/>
        <dbReference type="EC" id="2.7.7.7"/>
    </reaction>
</comment>
<dbReference type="NCBIfam" id="TIGR01128">
    <property type="entry name" value="holA"/>
    <property type="match status" value="1"/>
</dbReference>
<dbReference type="EC" id="2.7.7.7" evidence="1"/>
<keyword evidence="5" id="KW-0239">DNA-directed DNA polymerase</keyword>
<evidence type="ECO:0000313" key="9">
    <source>
        <dbReference type="EMBL" id="HIU59692.1"/>
    </source>
</evidence>
<organism evidence="9 10">
    <name type="scientific">Candidatus Scatosoma pullistercoris</name>
    <dbReference type="NCBI Taxonomy" id="2840934"/>
    <lineage>
        <taxon>Bacteria</taxon>
        <taxon>Bacillati</taxon>
        <taxon>Bacillota</taxon>
        <taxon>Clostridia</taxon>
        <taxon>Candidatus Scatosoma</taxon>
    </lineage>
</organism>
<dbReference type="Gene3D" id="3.40.50.300">
    <property type="entry name" value="P-loop containing nucleotide triphosphate hydrolases"/>
    <property type="match status" value="1"/>
</dbReference>
<dbReference type="Proteomes" id="UP000824081">
    <property type="component" value="Unassembled WGS sequence"/>
</dbReference>
<feature type="domain" description="DNA polymerase III delta subunit-like C-terminal" evidence="8">
    <location>
        <begin position="211"/>
        <end position="320"/>
    </location>
</feature>
<dbReference type="AlphaFoldDB" id="A0A9D1SHC3"/>
<dbReference type="PANTHER" id="PTHR34388">
    <property type="entry name" value="DNA POLYMERASE III SUBUNIT DELTA"/>
    <property type="match status" value="1"/>
</dbReference>
<keyword evidence="2 9" id="KW-0808">Transferase</keyword>
<dbReference type="SUPFAM" id="SSF52540">
    <property type="entry name" value="P-loop containing nucleoside triphosphate hydrolases"/>
    <property type="match status" value="1"/>
</dbReference>
<proteinExistence type="inferred from homology"/>